<reference evidence="2 3" key="1">
    <citation type="submission" date="2020-08" db="EMBL/GenBank/DDBJ databases">
        <title>Genome Sequencing of Nocardia wallacei strain FMUON74 and assembly.</title>
        <authorList>
            <person name="Toyokawa M."/>
            <person name="Uesaka K."/>
        </authorList>
    </citation>
    <scope>NUCLEOTIDE SEQUENCE [LARGE SCALE GENOMIC DNA]</scope>
    <source>
        <strain evidence="2 3">FMUON74</strain>
    </source>
</reference>
<dbReference type="Gene3D" id="1.10.260.40">
    <property type="entry name" value="lambda repressor-like DNA-binding domains"/>
    <property type="match status" value="1"/>
</dbReference>
<dbReference type="InterPro" id="IPR043917">
    <property type="entry name" value="DUF5753"/>
</dbReference>
<name>A0A7G1KWP5_9NOCA</name>
<dbReference type="Proteomes" id="UP000516173">
    <property type="component" value="Chromosome"/>
</dbReference>
<accession>A0A7G1KWP5</accession>
<sequence length="292" mass="32696">MSENGSTLPRRQLGRYLRNGREECGLTLQQVGTLIRRSASTVQRIEKGMVANLREEDLDALCRIYEFDADQTAAMKILAAQGNVLSWWQEFGDLLPANFDFYVGLEAAARGMTTYQSELVPGLLQIPAYASALMHAVYPDDSSEEHERRVRLRMRRQIRITRKAQPICLDVVLRESALRGMVGGPRVMAAQLKHLADVGTRPNVNLRVLPFSAGFPLGVAVGPFVLLEFGSDATGEPLEPPVVYVENFAGDLYLEKHHVVRRYHQAYESIRSQALDAVASRNLLRQLAKEYA</sequence>
<dbReference type="RefSeq" id="WP_187685198.1">
    <property type="nucleotide sequence ID" value="NZ_AP023396.1"/>
</dbReference>
<dbReference type="AlphaFoldDB" id="A0A7G1KWP5"/>
<dbReference type="InterPro" id="IPR001387">
    <property type="entry name" value="Cro/C1-type_HTH"/>
</dbReference>
<dbReference type="Pfam" id="PF19054">
    <property type="entry name" value="DUF5753"/>
    <property type="match status" value="1"/>
</dbReference>
<dbReference type="InterPro" id="IPR010982">
    <property type="entry name" value="Lambda_DNA-bd_dom_sf"/>
</dbReference>
<dbReference type="Pfam" id="PF13560">
    <property type="entry name" value="HTH_31"/>
    <property type="match status" value="1"/>
</dbReference>
<dbReference type="SMART" id="SM00530">
    <property type="entry name" value="HTH_XRE"/>
    <property type="match status" value="1"/>
</dbReference>
<dbReference type="GO" id="GO:0003677">
    <property type="term" value="F:DNA binding"/>
    <property type="evidence" value="ECO:0007669"/>
    <property type="project" value="InterPro"/>
</dbReference>
<protein>
    <submittedName>
        <fullName evidence="2">Transcriptional regulator</fullName>
    </submittedName>
</protein>
<keyword evidence="3" id="KW-1185">Reference proteome</keyword>
<proteinExistence type="predicted"/>
<dbReference type="GeneID" id="80350626"/>
<dbReference type="KEGG" id="nwl:NWFMUON74_62210"/>
<organism evidence="2 3">
    <name type="scientific">Nocardia wallacei</name>
    <dbReference type="NCBI Taxonomy" id="480035"/>
    <lineage>
        <taxon>Bacteria</taxon>
        <taxon>Bacillati</taxon>
        <taxon>Actinomycetota</taxon>
        <taxon>Actinomycetes</taxon>
        <taxon>Mycobacteriales</taxon>
        <taxon>Nocardiaceae</taxon>
        <taxon>Nocardia</taxon>
    </lineage>
</organism>
<dbReference type="SUPFAM" id="SSF47413">
    <property type="entry name" value="lambda repressor-like DNA-binding domains"/>
    <property type="match status" value="1"/>
</dbReference>
<dbReference type="PROSITE" id="PS50943">
    <property type="entry name" value="HTH_CROC1"/>
    <property type="match status" value="1"/>
</dbReference>
<evidence type="ECO:0000313" key="3">
    <source>
        <dbReference type="Proteomes" id="UP000516173"/>
    </source>
</evidence>
<evidence type="ECO:0000313" key="2">
    <source>
        <dbReference type="EMBL" id="BCK58449.1"/>
    </source>
</evidence>
<dbReference type="CDD" id="cd00093">
    <property type="entry name" value="HTH_XRE"/>
    <property type="match status" value="1"/>
</dbReference>
<gene>
    <name evidence="2" type="ORF">NWFMUON74_62210</name>
</gene>
<dbReference type="EMBL" id="AP023396">
    <property type="protein sequence ID" value="BCK58449.1"/>
    <property type="molecule type" value="Genomic_DNA"/>
</dbReference>
<evidence type="ECO:0000259" key="1">
    <source>
        <dbReference type="PROSITE" id="PS50943"/>
    </source>
</evidence>
<feature type="domain" description="HTH cro/C1-type" evidence="1">
    <location>
        <begin position="17"/>
        <end position="72"/>
    </location>
</feature>